<feature type="transmembrane region" description="Helical" evidence="13">
    <location>
        <begin position="346"/>
        <end position="370"/>
    </location>
</feature>
<dbReference type="VEuPathDB" id="FungiDB:PHYBLDRAFT_137244"/>
<reference evidence="16" key="1">
    <citation type="submission" date="2015-06" db="EMBL/GenBank/DDBJ databases">
        <title>Expansion of signal transduction pathways in fungi by whole-genome duplication.</title>
        <authorList>
            <consortium name="DOE Joint Genome Institute"/>
            <person name="Corrochano L.M."/>
            <person name="Kuo A."/>
            <person name="Marcet-Houben M."/>
            <person name="Polaino S."/>
            <person name="Salamov A."/>
            <person name="Villalobos J.M."/>
            <person name="Alvarez M.I."/>
            <person name="Avalos J."/>
            <person name="Benito E.P."/>
            <person name="Benoit I."/>
            <person name="Burger G."/>
            <person name="Camino L.P."/>
            <person name="Canovas D."/>
            <person name="Cerda-Olmedo E."/>
            <person name="Cheng J.-F."/>
            <person name="Dominguez A."/>
            <person name="Elias M."/>
            <person name="Eslava A.P."/>
            <person name="Glaser F."/>
            <person name="Grimwood J."/>
            <person name="Gutierrez G."/>
            <person name="Heitman J."/>
            <person name="Henrissat B."/>
            <person name="Iturriaga E.A."/>
            <person name="Lang B.F."/>
            <person name="Lavin J.L."/>
            <person name="Lee S."/>
            <person name="Li W."/>
            <person name="Lindquist E."/>
            <person name="Lopez-Garcia S."/>
            <person name="Luque E.M."/>
            <person name="Marcos A.T."/>
            <person name="Martin J."/>
            <person name="McCluskey K."/>
            <person name="Medina H.R."/>
            <person name="Miralles-Duran A."/>
            <person name="Miyazaki A."/>
            <person name="Munoz-Torres E."/>
            <person name="Oguiza J.A."/>
            <person name="Ohm R."/>
            <person name="Olmedo M."/>
            <person name="Orejas M."/>
            <person name="Ortiz-Castellanos L."/>
            <person name="Pisabarro A.G."/>
            <person name="Rodriguez-Romero J."/>
            <person name="Ruiz-Herrera J."/>
            <person name="Ruiz-Vazquez R."/>
            <person name="Sanz C."/>
            <person name="Schackwitz W."/>
            <person name="Schmutz J."/>
            <person name="Shahriari M."/>
            <person name="Shelest E."/>
            <person name="Silva-Franco F."/>
            <person name="Soanes D."/>
            <person name="Syed K."/>
            <person name="Tagua V.G."/>
            <person name="Talbot N.J."/>
            <person name="Thon M."/>
            <person name="De vries R.P."/>
            <person name="Wiebenga A."/>
            <person name="Yadav J.S."/>
            <person name="Braun E.L."/>
            <person name="Baker S."/>
            <person name="Garre V."/>
            <person name="Horwitz B."/>
            <person name="Torres-Martinez S."/>
            <person name="Idnurm A."/>
            <person name="Herrera-Estrella A."/>
            <person name="Gabaldon T."/>
            <person name="Grigoriev I.V."/>
        </authorList>
    </citation>
    <scope>NUCLEOTIDE SEQUENCE [LARGE SCALE GENOMIC DNA]</scope>
    <source>
        <strain evidence="16">NRRL 1555(-)</strain>
    </source>
</reference>
<keyword evidence="11" id="KW-0443">Lipid metabolism</keyword>
<evidence type="ECO:0000256" key="1">
    <source>
        <dbReference type="ARBA" id="ARBA00004141"/>
    </source>
</evidence>
<keyword evidence="5 13" id="KW-0812">Transmembrane</keyword>
<evidence type="ECO:0000256" key="11">
    <source>
        <dbReference type="ARBA" id="ARBA00023098"/>
    </source>
</evidence>
<comment type="similarity">
    <text evidence="4">Belongs to the neutral sphingomyelinase family.</text>
</comment>
<evidence type="ECO:0000256" key="13">
    <source>
        <dbReference type="SAM" id="Phobius"/>
    </source>
</evidence>
<dbReference type="InterPro" id="IPR036691">
    <property type="entry name" value="Endo/exonu/phosph_ase_sf"/>
</dbReference>
<keyword evidence="6" id="KW-0479">Metal-binding</keyword>
<dbReference type="GO" id="GO:0006665">
    <property type="term" value="P:sphingolipid metabolic process"/>
    <property type="evidence" value="ECO:0007669"/>
    <property type="project" value="UniProtKB-KW"/>
</dbReference>
<dbReference type="GO" id="GO:0016020">
    <property type="term" value="C:membrane"/>
    <property type="evidence" value="ECO:0007669"/>
    <property type="project" value="UniProtKB-SubCell"/>
</dbReference>
<dbReference type="EMBL" id="KV441002">
    <property type="protein sequence ID" value="OAD66500.1"/>
    <property type="molecule type" value="Genomic_DNA"/>
</dbReference>
<evidence type="ECO:0000313" key="15">
    <source>
        <dbReference type="EMBL" id="OAD66500.1"/>
    </source>
</evidence>
<dbReference type="PANTHER" id="PTHR16320:SF24">
    <property type="entry name" value="PHOSPHODIESTERASE, PUTATIVE-RELATED"/>
    <property type="match status" value="1"/>
</dbReference>
<dbReference type="GeneID" id="28990752"/>
<dbReference type="GO" id="GO:0046872">
    <property type="term" value="F:metal ion binding"/>
    <property type="evidence" value="ECO:0007669"/>
    <property type="project" value="UniProtKB-KW"/>
</dbReference>
<dbReference type="PANTHER" id="PTHR16320">
    <property type="entry name" value="SPHINGOMYELINASE FAMILY MEMBER"/>
    <property type="match status" value="1"/>
</dbReference>
<keyword evidence="7" id="KW-0378">Hydrolase</keyword>
<dbReference type="FunCoup" id="A0A163CYD1">
    <property type="interactions" value="44"/>
</dbReference>
<dbReference type="SUPFAM" id="SSF56219">
    <property type="entry name" value="DNase I-like"/>
    <property type="match status" value="1"/>
</dbReference>
<keyword evidence="10 13" id="KW-1133">Transmembrane helix</keyword>
<evidence type="ECO:0000259" key="14">
    <source>
        <dbReference type="Pfam" id="PF03372"/>
    </source>
</evidence>
<evidence type="ECO:0000256" key="6">
    <source>
        <dbReference type="ARBA" id="ARBA00022723"/>
    </source>
</evidence>
<comment type="pathway">
    <text evidence="2">Lipid metabolism; sphingolipid metabolism.</text>
</comment>
<comment type="pathway">
    <text evidence="3">Sphingolipid metabolism.</text>
</comment>
<dbReference type="InterPro" id="IPR005135">
    <property type="entry name" value="Endo/exonuclease/phosphatase"/>
</dbReference>
<dbReference type="RefSeq" id="XP_018284540.1">
    <property type="nucleotide sequence ID" value="XM_018429846.1"/>
</dbReference>
<evidence type="ECO:0000256" key="9">
    <source>
        <dbReference type="ARBA" id="ARBA00022919"/>
    </source>
</evidence>
<dbReference type="Gene3D" id="3.60.10.10">
    <property type="entry name" value="Endonuclease/exonuclease/phosphatase"/>
    <property type="match status" value="1"/>
</dbReference>
<feature type="domain" description="Endonuclease/exonuclease/phosphatase" evidence="14">
    <location>
        <begin position="9"/>
        <end position="288"/>
    </location>
</feature>
<dbReference type="Proteomes" id="UP000077315">
    <property type="component" value="Unassembled WGS sequence"/>
</dbReference>
<comment type="subcellular location">
    <subcellularLocation>
        <location evidence="1">Membrane</location>
        <topology evidence="1">Multi-pass membrane protein</topology>
    </subcellularLocation>
</comment>
<evidence type="ECO:0000313" key="16">
    <source>
        <dbReference type="Proteomes" id="UP000077315"/>
    </source>
</evidence>
<keyword evidence="8" id="KW-0460">Magnesium</keyword>
<organism evidence="15 16">
    <name type="scientific">Phycomyces blakesleeanus (strain ATCC 8743b / DSM 1359 / FGSC 10004 / NBRC 33097 / NRRL 1555)</name>
    <dbReference type="NCBI Taxonomy" id="763407"/>
    <lineage>
        <taxon>Eukaryota</taxon>
        <taxon>Fungi</taxon>
        <taxon>Fungi incertae sedis</taxon>
        <taxon>Mucoromycota</taxon>
        <taxon>Mucoromycotina</taxon>
        <taxon>Mucoromycetes</taxon>
        <taxon>Mucorales</taxon>
        <taxon>Phycomycetaceae</taxon>
        <taxon>Phycomyces</taxon>
    </lineage>
</organism>
<evidence type="ECO:0000256" key="12">
    <source>
        <dbReference type="ARBA" id="ARBA00023136"/>
    </source>
</evidence>
<name>A0A163CYD1_PHYB8</name>
<keyword evidence="9" id="KW-0746">Sphingolipid metabolism</keyword>
<dbReference type="STRING" id="763407.A0A163CYD1"/>
<evidence type="ECO:0000256" key="7">
    <source>
        <dbReference type="ARBA" id="ARBA00022801"/>
    </source>
</evidence>
<protein>
    <recommendedName>
        <fullName evidence="14">Endonuclease/exonuclease/phosphatase domain-containing protein</fullName>
    </recommendedName>
</protein>
<evidence type="ECO:0000256" key="5">
    <source>
        <dbReference type="ARBA" id="ARBA00022692"/>
    </source>
</evidence>
<proteinExistence type="inferred from homology"/>
<keyword evidence="16" id="KW-1185">Reference proteome</keyword>
<accession>A0A163CYD1</accession>
<evidence type="ECO:0000256" key="8">
    <source>
        <dbReference type="ARBA" id="ARBA00022842"/>
    </source>
</evidence>
<dbReference type="AlphaFoldDB" id="A0A163CYD1"/>
<evidence type="ECO:0000256" key="10">
    <source>
        <dbReference type="ARBA" id="ARBA00022989"/>
    </source>
</evidence>
<evidence type="ECO:0000256" key="4">
    <source>
        <dbReference type="ARBA" id="ARBA00006335"/>
    </source>
</evidence>
<dbReference type="InParanoid" id="A0A163CYD1"/>
<evidence type="ECO:0000256" key="2">
    <source>
        <dbReference type="ARBA" id="ARBA00004760"/>
    </source>
</evidence>
<evidence type="ECO:0000256" key="3">
    <source>
        <dbReference type="ARBA" id="ARBA00004991"/>
    </source>
</evidence>
<feature type="transmembrane region" description="Helical" evidence="13">
    <location>
        <begin position="390"/>
        <end position="412"/>
    </location>
</feature>
<dbReference type="GO" id="GO:0004767">
    <property type="term" value="F:sphingomyelin phosphodiesterase activity"/>
    <property type="evidence" value="ECO:0007669"/>
    <property type="project" value="InterPro"/>
</dbReference>
<dbReference type="Pfam" id="PF03372">
    <property type="entry name" value="Exo_endo_phos"/>
    <property type="match status" value="1"/>
</dbReference>
<gene>
    <name evidence="15" type="ORF">PHYBLDRAFT_137244</name>
</gene>
<dbReference type="InterPro" id="IPR038772">
    <property type="entry name" value="Sph/SMPD2-like"/>
</dbReference>
<keyword evidence="12 13" id="KW-0472">Membrane</keyword>
<dbReference type="OrthoDB" id="387657at2759"/>
<sequence length="474" mass="53052">MSINDLSVLTLNCWGLYFIAKQRKTRLRAIADALSNENHDIVTLQEIWMLEDFEYLKSKVENVLPFSNYYYSGALGSGLAILSRFPIVSTSYFRYTLAGRPLKIFHGDYYVGKGCASACINHPDIGIIEVFTTHLHAGYGDVDEYEGHRVTESWELSNLLRASAAQGRQVIATGDFNSIPTSYNYALLKKHAFMTDAWLEAHSERLSQTGLDPGHRSPHECIQHLGITCDSPANTWSKHFLKQQPHSKQVGDRLDYIFYRRTSQITCTGSVVAMTDYIPGTQMCYSDHFAVQATFSINSQPTQVNSTSPSAVQLSNPSFTTFPLSIAQAVLTLLRRDQVATRKTAYRLLLLFGVALIMLLFLCVSTVAVLPDWIAPKDESQLKFLLGSLASSLVMIISAVIATICVVVGFVFGHTEERALRQFIEEIQLLVASIQEDSRSDAPFVHLSNQASDNPSRETFYNEFNERTRLLDDA</sequence>